<evidence type="ECO:0000256" key="2">
    <source>
        <dbReference type="ARBA" id="ARBA00022777"/>
    </source>
</evidence>
<organism evidence="6 7">
    <name type="scientific">Halapricum desulfuricans</name>
    <dbReference type="NCBI Taxonomy" id="2841257"/>
    <lineage>
        <taxon>Archaea</taxon>
        <taxon>Methanobacteriati</taxon>
        <taxon>Methanobacteriota</taxon>
        <taxon>Stenosarchaea group</taxon>
        <taxon>Halobacteria</taxon>
        <taxon>Halobacteriales</taxon>
        <taxon>Haloarculaceae</taxon>
        <taxon>Halapricum</taxon>
    </lineage>
</organism>
<dbReference type="PANTHER" id="PTHR43095">
    <property type="entry name" value="SUGAR KINASE"/>
    <property type="match status" value="1"/>
</dbReference>
<accession>A0A897MWE4</accession>
<name>A0A897MWE4_9EURY</name>
<gene>
    <name evidence="6" type="primary">xylB</name>
    <name evidence="6" type="ORF">HSR121_0448</name>
</gene>
<dbReference type="SUPFAM" id="SSF53067">
    <property type="entry name" value="Actin-like ATPase domain"/>
    <property type="match status" value="2"/>
</dbReference>
<dbReference type="CDD" id="cd24121">
    <property type="entry name" value="ASKHA_NBD_FGGY_BaEryA-like"/>
    <property type="match status" value="1"/>
</dbReference>
<evidence type="ECO:0000259" key="4">
    <source>
        <dbReference type="Pfam" id="PF00370"/>
    </source>
</evidence>
<dbReference type="InterPro" id="IPR018483">
    <property type="entry name" value="Carb_kinase_FGGY_CS"/>
</dbReference>
<dbReference type="InterPro" id="IPR043129">
    <property type="entry name" value="ATPase_NBD"/>
</dbReference>
<dbReference type="InterPro" id="IPR018484">
    <property type="entry name" value="FGGY_N"/>
</dbReference>
<dbReference type="Pfam" id="PF02782">
    <property type="entry name" value="FGGY_C"/>
    <property type="match status" value="1"/>
</dbReference>
<dbReference type="PROSITE" id="PS00445">
    <property type="entry name" value="FGGY_KINASES_2"/>
    <property type="match status" value="1"/>
</dbReference>
<proteinExistence type="inferred from homology"/>
<comment type="similarity">
    <text evidence="3">Belongs to the FGGY kinase family.</text>
</comment>
<dbReference type="Pfam" id="PF00370">
    <property type="entry name" value="FGGY_N"/>
    <property type="match status" value="1"/>
</dbReference>
<evidence type="ECO:0000256" key="3">
    <source>
        <dbReference type="RuleBase" id="RU003733"/>
    </source>
</evidence>
<evidence type="ECO:0000256" key="1">
    <source>
        <dbReference type="ARBA" id="ARBA00022679"/>
    </source>
</evidence>
<keyword evidence="2 3" id="KW-0418">Kinase</keyword>
<dbReference type="InterPro" id="IPR018485">
    <property type="entry name" value="FGGY_C"/>
</dbReference>
<dbReference type="InterPro" id="IPR000577">
    <property type="entry name" value="Carb_kinase_FGGY"/>
</dbReference>
<dbReference type="PIRSF" id="PIRSF000538">
    <property type="entry name" value="GlpK"/>
    <property type="match status" value="1"/>
</dbReference>
<dbReference type="GO" id="GO:0005975">
    <property type="term" value="P:carbohydrate metabolic process"/>
    <property type="evidence" value="ECO:0007669"/>
    <property type="project" value="InterPro"/>
</dbReference>
<feature type="domain" description="Carbohydrate kinase FGGY C-terminal" evidence="5">
    <location>
        <begin position="262"/>
        <end position="455"/>
    </location>
</feature>
<reference evidence="6" key="1">
    <citation type="submission" date="2020-11" db="EMBL/GenBank/DDBJ databases">
        <title>Carbohydrate-dependent, anaerobic sulfur respiration: A novel catabolism in halophilic archaea.</title>
        <authorList>
            <person name="Sorokin D.Y."/>
            <person name="Messina E."/>
            <person name="Smedile F."/>
            <person name="La Cono V."/>
            <person name="Hallsworth J.E."/>
            <person name="Yakimov M.M."/>
        </authorList>
    </citation>
    <scope>NUCLEOTIDE SEQUENCE</scope>
    <source>
        <strain evidence="6">HSR12-1</strain>
    </source>
</reference>
<evidence type="ECO:0000313" key="6">
    <source>
        <dbReference type="EMBL" id="QSG04804.1"/>
    </source>
</evidence>
<dbReference type="GO" id="GO:0016301">
    <property type="term" value="F:kinase activity"/>
    <property type="evidence" value="ECO:0007669"/>
    <property type="project" value="UniProtKB-KW"/>
</dbReference>
<keyword evidence="1 3" id="KW-0808">Transferase</keyword>
<feature type="domain" description="Carbohydrate kinase FGGY N-terminal" evidence="4">
    <location>
        <begin position="9"/>
        <end position="252"/>
    </location>
</feature>
<evidence type="ECO:0000259" key="5">
    <source>
        <dbReference type="Pfam" id="PF02782"/>
    </source>
</evidence>
<dbReference type="GO" id="GO:0016773">
    <property type="term" value="F:phosphotransferase activity, alcohol group as acceptor"/>
    <property type="evidence" value="ECO:0007669"/>
    <property type="project" value="InterPro"/>
</dbReference>
<dbReference type="PANTHER" id="PTHR43095:SF3">
    <property type="entry name" value="L-XYLULOSE_3-KETO-L-GULONATE KINASE"/>
    <property type="match status" value="1"/>
</dbReference>
<protein>
    <submittedName>
        <fullName evidence="6">Sugar (Pentulose and hexulose) kinase</fullName>
    </submittedName>
</protein>
<dbReference type="InterPro" id="IPR050406">
    <property type="entry name" value="FGGY_Carb_Kinase"/>
</dbReference>
<dbReference type="Gene3D" id="3.30.420.40">
    <property type="match status" value="2"/>
</dbReference>
<sequence>MSVPMTDVLIGVDAGTSMIKAVAYSTEGRPLYKSSRKNEVLRPESGWREQDMDDTWDATAATLREVVEQLNPQDEVLGLGVTGQGDGCWLIDDEGKPARDAILWHDERASDIIGEWQDSDVNDQLYDVCGSVQFPGSSLAILLWLQEHETETIMRADTVFFSKDWLKYRLTGEITSDPSDMSLPYVDVETGEYSSEVFEIVGAPQLESLLPPLHDPLDVIGEVTAEAAKQTDIPAGTPVVSGLFDVPCSMFGSGVSHAGEGASVVGTTSLNQVLMDEPDPSPDGVGMTLSLGLDGENGFGEKRWTRVMASMIGTPNLDWWLDMLRYREDPDYAAIEKRASEIPIGSEGVLYHPYLSGSGERAPFLNTKARAQMIGLEPDHTEEHIVRAVYEGVGMAMKDCYEHIPDTPEEVYVAGGGANSDFWCQMFADAIDAEFAVPEGEEFGAKGAALLAGAAVGVFDDFQTAVRESRTIEQTYQTDRTASEKYDKLYEYYKHTYETTFDIWDKRVETMEAIERVDE</sequence>
<dbReference type="EMBL" id="CP064787">
    <property type="protein sequence ID" value="QSG04804.1"/>
    <property type="molecule type" value="Genomic_DNA"/>
</dbReference>
<evidence type="ECO:0000313" key="7">
    <source>
        <dbReference type="Proteomes" id="UP000663525"/>
    </source>
</evidence>
<dbReference type="Proteomes" id="UP000663525">
    <property type="component" value="Chromosome"/>
</dbReference>
<dbReference type="AlphaFoldDB" id="A0A897MWE4"/>